<dbReference type="GO" id="GO:0006417">
    <property type="term" value="P:regulation of translation"/>
    <property type="evidence" value="ECO:0007669"/>
    <property type="project" value="UniProtKB-UniRule"/>
</dbReference>
<accession>A0A150IJ59</accession>
<dbReference type="NCBIfam" id="TIGR01158">
    <property type="entry name" value="SUI1_rel"/>
    <property type="match status" value="1"/>
</dbReference>
<dbReference type="Proteomes" id="UP000092403">
    <property type="component" value="Unassembled WGS sequence"/>
</dbReference>
<feature type="domain" description="SUI1" evidence="6">
    <location>
        <begin position="27"/>
        <end position="93"/>
    </location>
</feature>
<dbReference type="HAMAP" id="MF_00604">
    <property type="entry name" value="SUI1"/>
    <property type="match status" value="1"/>
</dbReference>
<dbReference type="GO" id="GO:0001731">
    <property type="term" value="P:formation of translation preinitiation complex"/>
    <property type="evidence" value="ECO:0007669"/>
    <property type="project" value="UniProtKB-UniRule"/>
</dbReference>
<protein>
    <recommendedName>
        <fullName evidence="4 5">Protein translation factor SUI1 homolog</fullName>
    </recommendedName>
</protein>
<evidence type="ECO:0000313" key="11">
    <source>
        <dbReference type="Proteomes" id="UP000092401"/>
    </source>
</evidence>
<evidence type="ECO:0000256" key="1">
    <source>
        <dbReference type="ARBA" id="ARBA00005422"/>
    </source>
</evidence>
<proteinExistence type="inferred from homology"/>
<dbReference type="InterPro" id="IPR005872">
    <property type="entry name" value="SUI1_arc_bac"/>
</dbReference>
<keyword evidence="2 4" id="KW-0810">Translation regulation</keyword>
<keyword evidence="8" id="KW-0396">Initiation factor</keyword>
<dbReference type="InterPro" id="IPR050318">
    <property type="entry name" value="DENR/SUI1_TIF"/>
</dbReference>
<dbReference type="Proteomes" id="UP000091929">
    <property type="component" value="Unassembled WGS sequence"/>
</dbReference>
<accession>A0A150IXU8</accession>
<dbReference type="PIRSF" id="PIRSF037511">
    <property type="entry name" value="Transl_init_SUI1_pro"/>
    <property type="match status" value="1"/>
</dbReference>
<evidence type="ECO:0000259" key="6">
    <source>
        <dbReference type="PROSITE" id="PS50296"/>
    </source>
</evidence>
<evidence type="ECO:0000313" key="9">
    <source>
        <dbReference type="EMBL" id="KYC49514.1"/>
    </source>
</evidence>
<dbReference type="NCBIfam" id="NF002096">
    <property type="entry name" value="PRK00939.1"/>
    <property type="match status" value="1"/>
</dbReference>
<comment type="similarity">
    <text evidence="1 4 5">Belongs to the SUI1 family.</text>
</comment>
<evidence type="ECO:0000256" key="4">
    <source>
        <dbReference type="HAMAP-Rule" id="MF_00604"/>
    </source>
</evidence>
<accession>A0A150IQB0</accession>
<reference evidence="10 11" key="1">
    <citation type="journal article" date="2016" name="ISME J.">
        <title>Chasing the elusive Euryarchaeota class WSA2: genomes reveal a uniquely fastidious methyl-reducing methanogen.</title>
        <authorList>
            <person name="Nobu M.K."/>
            <person name="Narihiro T."/>
            <person name="Kuroda K."/>
            <person name="Mei R."/>
            <person name="Liu W.T."/>
        </authorList>
    </citation>
    <scope>NUCLEOTIDE SEQUENCE [LARGE SCALE GENOMIC DNA]</scope>
    <source>
        <strain evidence="7">B03fssc0709_Meth_Bin005</strain>
        <strain evidence="8">B15fssc0709_Meth_Bin003</strain>
        <strain evidence="9">BMIXfssc0709_Meth_Bin006</strain>
    </source>
</reference>
<dbReference type="SUPFAM" id="SSF55159">
    <property type="entry name" value="eIF1-like"/>
    <property type="match status" value="1"/>
</dbReference>
<dbReference type="AlphaFoldDB" id="A0A150IQB0"/>
<dbReference type="InterPro" id="IPR001950">
    <property type="entry name" value="SUI1"/>
</dbReference>
<dbReference type="PATRIC" id="fig|1706438.3.peg.1420"/>
<dbReference type="PANTHER" id="PTHR12789:SF0">
    <property type="entry name" value="DENSITY-REGULATED PROTEIN"/>
    <property type="match status" value="1"/>
</dbReference>
<dbReference type="CDD" id="cd11567">
    <property type="entry name" value="YciH_like"/>
    <property type="match status" value="1"/>
</dbReference>
<dbReference type="Gene3D" id="3.30.780.10">
    <property type="entry name" value="SUI1-like domain"/>
    <property type="match status" value="1"/>
</dbReference>
<evidence type="ECO:0000256" key="3">
    <source>
        <dbReference type="ARBA" id="ARBA00022917"/>
    </source>
</evidence>
<dbReference type="PATRIC" id="fig|1706437.3.peg.1471"/>
<dbReference type="InterPro" id="IPR022851">
    <property type="entry name" value="SUI1_arc"/>
</dbReference>
<evidence type="ECO:0000256" key="5">
    <source>
        <dbReference type="PIRNR" id="PIRNR037511"/>
    </source>
</evidence>
<evidence type="ECO:0000313" key="7">
    <source>
        <dbReference type="EMBL" id="KYC44908.1"/>
    </source>
</evidence>
<dbReference type="GO" id="GO:0003743">
    <property type="term" value="F:translation initiation factor activity"/>
    <property type="evidence" value="ECO:0007669"/>
    <property type="project" value="UniProtKB-UniRule"/>
</dbReference>
<evidence type="ECO:0000256" key="2">
    <source>
        <dbReference type="ARBA" id="ARBA00022845"/>
    </source>
</evidence>
<sequence>MSDICAVCGLPKDLCVCEEIAREEQQIRIFTEKRRFGKLMTVVEGIDSSNIDIKDLSTTLKTKCACGGTSKDGKIELQGDHKNKVKKILIDLGFSKNMIVVS</sequence>
<evidence type="ECO:0000313" key="8">
    <source>
        <dbReference type="EMBL" id="KYC47088.1"/>
    </source>
</evidence>
<keyword evidence="3 4" id="KW-0648">Protein biosynthesis</keyword>
<dbReference type="GO" id="GO:0003729">
    <property type="term" value="F:mRNA binding"/>
    <property type="evidence" value="ECO:0007669"/>
    <property type="project" value="TreeGrafter"/>
</dbReference>
<gene>
    <name evidence="7" type="ORF">APG10_01309</name>
    <name evidence="8" type="ORF">APG11_01463</name>
    <name evidence="9" type="ORF">APG12_01414</name>
</gene>
<name>A0A150IQB0_9EURY</name>
<dbReference type="EMBL" id="LNGF01000034">
    <property type="protein sequence ID" value="KYC47088.1"/>
    <property type="molecule type" value="Genomic_DNA"/>
</dbReference>
<dbReference type="GO" id="GO:0002188">
    <property type="term" value="P:translation reinitiation"/>
    <property type="evidence" value="ECO:0007669"/>
    <property type="project" value="UniProtKB-UniRule"/>
</dbReference>
<organism evidence="8 10">
    <name type="scientific">Candidatus Methanofastidiosum methylothiophilum</name>
    <dbReference type="NCBI Taxonomy" id="1705564"/>
    <lineage>
        <taxon>Archaea</taxon>
        <taxon>Methanobacteriati</taxon>
        <taxon>Methanobacteriota</taxon>
        <taxon>Stenosarchaea group</taxon>
        <taxon>Candidatus Methanofastidiosia</taxon>
        <taxon>Candidatus Methanofastidiosales</taxon>
        <taxon>Candidatus Methanofastidiosaceae</taxon>
        <taxon>Candidatus Methanofastidiosum</taxon>
    </lineage>
</organism>
<evidence type="ECO:0000313" key="10">
    <source>
        <dbReference type="Proteomes" id="UP000091929"/>
    </source>
</evidence>
<dbReference type="EMBL" id="LNJC01000033">
    <property type="protein sequence ID" value="KYC49514.1"/>
    <property type="molecule type" value="Genomic_DNA"/>
</dbReference>
<comment type="caution">
    <text evidence="8">The sequence shown here is derived from an EMBL/GenBank/DDBJ whole genome shotgun (WGS) entry which is preliminary data.</text>
</comment>
<dbReference type="PROSITE" id="PS50296">
    <property type="entry name" value="SUI1"/>
    <property type="match status" value="1"/>
</dbReference>
<dbReference type="Proteomes" id="UP000092401">
    <property type="component" value="Unassembled WGS sequence"/>
</dbReference>
<dbReference type="PANTHER" id="PTHR12789">
    <property type="entry name" value="DENSITY-REGULATED PROTEIN HOMOLOG"/>
    <property type="match status" value="1"/>
</dbReference>
<dbReference type="InterPro" id="IPR036877">
    <property type="entry name" value="SUI1_dom_sf"/>
</dbReference>
<dbReference type="EMBL" id="LNGE01000037">
    <property type="protein sequence ID" value="KYC44908.1"/>
    <property type="molecule type" value="Genomic_DNA"/>
</dbReference>
<dbReference type="PATRIC" id="fig|1706436.3.peg.1329"/>
<dbReference type="Pfam" id="PF01253">
    <property type="entry name" value="SUI1"/>
    <property type="match status" value="1"/>
</dbReference>